<dbReference type="AlphaFoldDB" id="I4EKY8"/>
<name>I4EKY8_9BACT</name>
<evidence type="ECO:0000313" key="1">
    <source>
        <dbReference type="EMBL" id="CCF85350.1"/>
    </source>
</evidence>
<reference evidence="1 2" key="1">
    <citation type="journal article" date="2012" name="ISME J.">
        <title>Nitrification expanded: discovery, physiology and genomics of a nitrite-oxidizing bacterium from the phylum Chloroflexi.</title>
        <authorList>
            <person name="Sorokin D.Y."/>
            <person name="Lucker S."/>
            <person name="Vejmelkova D."/>
            <person name="Kostrikina N.A."/>
            <person name="Kleerebezem R."/>
            <person name="Rijpstra W.I."/>
            <person name="Damste J.S."/>
            <person name="Le Paslier D."/>
            <person name="Muyzer G."/>
            <person name="Wagner M."/>
            <person name="van Loosdrecht M.C."/>
            <person name="Daims H."/>
        </authorList>
    </citation>
    <scope>NUCLEOTIDE SEQUENCE [LARGE SCALE GENOMIC DNA]</scope>
    <source>
        <strain evidence="2">none</strain>
    </source>
</reference>
<comment type="caution">
    <text evidence="1">The sequence shown here is derived from an EMBL/GenBank/DDBJ whole genome shotgun (WGS) entry which is preliminary data.</text>
</comment>
<proteinExistence type="predicted"/>
<keyword evidence="2" id="KW-1185">Reference proteome</keyword>
<protein>
    <submittedName>
        <fullName evidence="1">Uncharacterized protein</fullName>
    </submittedName>
</protein>
<sequence length="105" mass="12247">MRYLDEPLDGRVSCNIINCNNTLAFGTSRLIDKNICDACWGHRYDDAYYDSKGRVCGLCKRKYWFDSGCTCSLWKYINSLPTLNIPWNSLRMFEPSDPEEDELPF</sequence>
<dbReference type="Proteomes" id="UP000004221">
    <property type="component" value="Unassembled WGS sequence"/>
</dbReference>
<accession>I4EKY8</accession>
<evidence type="ECO:0000313" key="2">
    <source>
        <dbReference type="Proteomes" id="UP000004221"/>
    </source>
</evidence>
<organism evidence="1 2">
    <name type="scientific">Nitrolancea hollandica Lb</name>
    <dbReference type="NCBI Taxonomy" id="1129897"/>
    <lineage>
        <taxon>Bacteria</taxon>
        <taxon>Pseudomonadati</taxon>
        <taxon>Thermomicrobiota</taxon>
        <taxon>Thermomicrobia</taxon>
        <taxon>Sphaerobacterales</taxon>
        <taxon>Sphaerobacterineae</taxon>
        <taxon>Sphaerobacteraceae</taxon>
        <taxon>Nitrolancea</taxon>
    </lineage>
</organism>
<dbReference type="EMBL" id="CAGS01000431">
    <property type="protein sequence ID" value="CCF85350.1"/>
    <property type="molecule type" value="Genomic_DNA"/>
</dbReference>
<gene>
    <name evidence="1" type="ORF">NITHO_4870007</name>
</gene>